<dbReference type="EMBL" id="SPUK01000012">
    <property type="protein sequence ID" value="TQV93558.1"/>
    <property type="molecule type" value="Genomic_DNA"/>
</dbReference>
<dbReference type="Proteomes" id="UP000315783">
    <property type="component" value="Unassembled WGS sequence"/>
</dbReference>
<dbReference type="AlphaFoldDB" id="A0A545UVR8"/>
<gene>
    <name evidence="1" type="ORF">IF1G_08136</name>
</gene>
<evidence type="ECO:0000313" key="2">
    <source>
        <dbReference type="Proteomes" id="UP000315783"/>
    </source>
</evidence>
<reference evidence="1 2" key="1">
    <citation type="journal article" date="2019" name="Appl. Microbiol. Biotechnol.">
        <title>Genome sequence of Isaria javanica and comparative genome analysis insights into family S53 peptidase evolution in fungal entomopathogens.</title>
        <authorList>
            <person name="Lin R."/>
            <person name="Zhang X."/>
            <person name="Xin B."/>
            <person name="Zou M."/>
            <person name="Gao Y."/>
            <person name="Qin F."/>
            <person name="Hu Q."/>
            <person name="Xie B."/>
            <person name="Cheng X."/>
        </authorList>
    </citation>
    <scope>NUCLEOTIDE SEQUENCE [LARGE SCALE GENOMIC DNA]</scope>
    <source>
        <strain evidence="1 2">IJ1G</strain>
    </source>
</reference>
<evidence type="ECO:0000313" key="1">
    <source>
        <dbReference type="EMBL" id="TQV93558.1"/>
    </source>
</evidence>
<comment type="caution">
    <text evidence="1">The sequence shown here is derived from an EMBL/GenBank/DDBJ whole genome shotgun (WGS) entry which is preliminary data.</text>
</comment>
<organism evidence="1 2">
    <name type="scientific">Cordyceps javanica</name>
    <dbReference type="NCBI Taxonomy" id="43265"/>
    <lineage>
        <taxon>Eukaryota</taxon>
        <taxon>Fungi</taxon>
        <taxon>Dikarya</taxon>
        <taxon>Ascomycota</taxon>
        <taxon>Pezizomycotina</taxon>
        <taxon>Sordariomycetes</taxon>
        <taxon>Hypocreomycetidae</taxon>
        <taxon>Hypocreales</taxon>
        <taxon>Cordycipitaceae</taxon>
        <taxon>Cordyceps</taxon>
    </lineage>
</organism>
<protein>
    <submittedName>
        <fullName evidence="1">Uncharacterized protein</fullName>
    </submittedName>
</protein>
<keyword evidence="2" id="KW-1185">Reference proteome</keyword>
<accession>A0A545UVR8</accession>
<name>A0A545UVR8_9HYPO</name>
<sequence>MIGSTYGNACLVRFASALSERKRRKKIAQSPAAECGASRWERICCLLTDRTESKPPNDGRFGLRASAQTRNSSTCVSGCFLGSRNKLLHSLLQQHARYR</sequence>
<proteinExistence type="predicted"/>